<dbReference type="InterPro" id="IPR029787">
    <property type="entry name" value="Nucleotide_cyclase"/>
</dbReference>
<dbReference type="SUPFAM" id="SSF55785">
    <property type="entry name" value="PYP-like sensor domain (PAS domain)"/>
    <property type="match status" value="3"/>
</dbReference>
<dbReference type="InterPro" id="IPR000160">
    <property type="entry name" value="GGDEF_dom"/>
</dbReference>
<feature type="domain" description="PAS" evidence="2">
    <location>
        <begin position="100"/>
        <end position="144"/>
    </location>
</feature>
<dbReference type="FunFam" id="3.20.20.450:FF:000001">
    <property type="entry name" value="Cyclic di-GMP phosphodiesterase yahA"/>
    <property type="match status" value="1"/>
</dbReference>
<dbReference type="InterPro" id="IPR013656">
    <property type="entry name" value="PAS_4"/>
</dbReference>
<dbReference type="CDD" id="cd01949">
    <property type="entry name" value="GGDEF"/>
    <property type="match status" value="1"/>
</dbReference>
<feature type="domain" description="PAC" evidence="3">
    <location>
        <begin position="292"/>
        <end position="348"/>
    </location>
</feature>
<feature type="domain" description="GGDEF" evidence="5">
    <location>
        <begin position="380"/>
        <end position="512"/>
    </location>
</feature>
<evidence type="ECO:0000259" key="3">
    <source>
        <dbReference type="PROSITE" id="PS50113"/>
    </source>
</evidence>
<dbReference type="SMART" id="SM00267">
    <property type="entry name" value="GGDEF"/>
    <property type="match status" value="1"/>
</dbReference>
<keyword evidence="7" id="KW-1185">Reference proteome</keyword>
<evidence type="ECO:0000259" key="4">
    <source>
        <dbReference type="PROSITE" id="PS50883"/>
    </source>
</evidence>
<dbReference type="InterPro" id="IPR013767">
    <property type="entry name" value="PAS_fold"/>
</dbReference>
<dbReference type="InterPro" id="IPR000700">
    <property type="entry name" value="PAS-assoc_C"/>
</dbReference>
<dbReference type="InterPro" id="IPR052155">
    <property type="entry name" value="Biofilm_reg_signaling"/>
</dbReference>
<dbReference type="NCBIfam" id="TIGR00229">
    <property type="entry name" value="sensory_box"/>
    <property type="match status" value="2"/>
</dbReference>
<dbReference type="Pfam" id="PF08448">
    <property type="entry name" value="PAS_4"/>
    <property type="match status" value="1"/>
</dbReference>
<evidence type="ECO:0000313" key="7">
    <source>
        <dbReference type="Proteomes" id="UP000645257"/>
    </source>
</evidence>
<dbReference type="Pfam" id="PF00563">
    <property type="entry name" value="EAL"/>
    <property type="match status" value="1"/>
</dbReference>
<dbReference type="GO" id="GO:0006355">
    <property type="term" value="P:regulation of DNA-templated transcription"/>
    <property type="evidence" value="ECO:0007669"/>
    <property type="project" value="InterPro"/>
</dbReference>
<dbReference type="Pfam" id="PF00989">
    <property type="entry name" value="PAS"/>
    <property type="match status" value="1"/>
</dbReference>
<dbReference type="PANTHER" id="PTHR44757">
    <property type="entry name" value="DIGUANYLATE CYCLASE DGCP"/>
    <property type="match status" value="1"/>
</dbReference>
<evidence type="ECO:0000313" key="6">
    <source>
        <dbReference type="EMBL" id="GGY12025.1"/>
    </source>
</evidence>
<dbReference type="PROSITE" id="PS50112">
    <property type="entry name" value="PAS"/>
    <property type="match status" value="2"/>
</dbReference>
<dbReference type="GO" id="GO:0071732">
    <property type="term" value="P:cellular response to nitric oxide"/>
    <property type="evidence" value="ECO:0007669"/>
    <property type="project" value="UniProtKB-ARBA"/>
</dbReference>
<dbReference type="Gene3D" id="3.20.20.450">
    <property type="entry name" value="EAL domain"/>
    <property type="match status" value="1"/>
</dbReference>
<dbReference type="SMART" id="SM00091">
    <property type="entry name" value="PAS"/>
    <property type="match status" value="3"/>
</dbReference>
<feature type="domain" description="PAC" evidence="3">
    <location>
        <begin position="168"/>
        <end position="221"/>
    </location>
</feature>
<dbReference type="Pfam" id="PF00990">
    <property type="entry name" value="GGDEF"/>
    <property type="match status" value="1"/>
</dbReference>
<dbReference type="SMART" id="SM00052">
    <property type="entry name" value="EAL"/>
    <property type="match status" value="1"/>
</dbReference>
<evidence type="ECO:0000259" key="2">
    <source>
        <dbReference type="PROSITE" id="PS50112"/>
    </source>
</evidence>
<dbReference type="Gene3D" id="3.30.70.270">
    <property type="match status" value="1"/>
</dbReference>
<accession>A0A918P187</accession>
<comment type="catalytic activity">
    <reaction evidence="1">
        <text>3',3'-c-di-GMP + H2O = 5'-phosphoguanylyl(3'-&gt;5')guanosine + H(+)</text>
        <dbReference type="Rhea" id="RHEA:24902"/>
        <dbReference type="ChEBI" id="CHEBI:15377"/>
        <dbReference type="ChEBI" id="CHEBI:15378"/>
        <dbReference type="ChEBI" id="CHEBI:58754"/>
        <dbReference type="ChEBI" id="CHEBI:58805"/>
        <dbReference type="EC" id="3.1.4.52"/>
    </reaction>
    <physiologicalReaction direction="left-to-right" evidence="1">
        <dbReference type="Rhea" id="RHEA:24903"/>
    </physiologicalReaction>
</comment>
<dbReference type="EMBL" id="BMYX01000006">
    <property type="protein sequence ID" value="GGY12025.1"/>
    <property type="molecule type" value="Genomic_DNA"/>
</dbReference>
<reference evidence="6" key="2">
    <citation type="submission" date="2020-09" db="EMBL/GenBank/DDBJ databases">
        <authorList>
            <person name="Sun Q."/>
            <person name="Kim S."/>
        </authorList>
    </citation>
    <scope>NUCLEOTIDE SEQUENCE</scope>
    <source>
        <strain evidence="6">KCTC 32182</strain>
    </source>
</reference>
<dbReference type="InterPro" id="IPR001633">
    <property type="entry name" value="EAL_dom"/>
</dbReference>
<dbReference type="Pfam" id="PF13188">
    <property type="entry name" value="PAS_8"/>
    <property type="match status" value="1"/>
</dbReference>
<protein>
    <submittedName>
        <fullName evidence="6">GGDEF domain-containing protein</fullName>
    </submittedName>
</protein>
<dbReference type="CDD" id="cd00130">
    <property type="entry name" value="PAS"/>
    <property type="match status" value="3"/>
</dbReference>
<dbReference type="SUPFAM" id="SSF141868">
    <property type="entry name" value="EAL domain-like"/>
    <property type="match status" value="1"/>
</dbReference>
<organism evidence="6 7">
    <name type="scientific">Paludibacterium paludis</name>
    <dbReference type="NCBI Taxonomy" id="1225769"/>
    <lineage>
        <taxon>Bacteria</taxon>
        <taxon>Pseudomonadati</taxon>
        <taxon>Pseudomonadota</taxon>
        <taxon>Betaproteobacteria</taxon>
        <taxon>Neisseriales</taxon>
        <taxon>Chromobacteriaceae</taxon>
        <taxon>Paludibacterium</taxon>
    </lineage>
</organism>
<dbReference type="InterPro" id="IPR000014">
    <property type="entry name" value="PAS"/>
</dbReference>
<dbReference type="PROSITE" id="PS50883">
    <property type="entry name" value="EAL"/>
    <property type="match status" value="1"/>
</dbReference>
<dbReference type="InterPro" id="IPR035919">
    <property type="entry name" value="EAL_sf"/>
</dbReference>
<dbReference type="SUPFAM" id="SSF55073">
    <property type="entry name" value="Nucleotide cyclase"/>
    <property type="match status" value="1"/>
</dbReference>
<dbReference type="InterPro" id="IPR043128">
    <property type="entry name" value="Rev_trsase/Diguanyl_cyclase"/>
</dbReference>
<proteinExistence type="predicted"/>
<dbReference type="CDD" id="cd01948">
    <property type="entry name" value="EAL"/>
    <property type="match status" value="1"/>
</dbReference>
<feature type="domain" description="EAL" evidence="4">
    <location>
        <begin position="521"/>
        <end position="775"/>
    </location>
</feature>
<dbReference type="InterPro" id="IPR035965">
    <property type="entry name" value="PAS-like_dom_sf"/>
</dbReference>
<gene>
    <name evidence="6" type="ORF">GCM10011289_13810</name>
</gene>
<evidence type="ECO:0000256" key="1">
    <source>
        <dbReference type="ARBA" id="ARBA00051114"/>
    </source>
</evidence>
<dbReference type="PROSITE" id="PS50113">
    <property type="entry name" value="PAC"/>
    <property type="match status" value="2"/>
</dbReference>
<dbReference type="Proteomes" id="UP000645257">
    <property type="component" value="Unassembled WGS sequence"/>
</dbReference>
<dbReference type="GO" id="GO:0071111">
    <property type="term" value="F:cyclic-guanylate-specific phosphodiesterase activity"/>
    <property type="evidence" value="ECO:0007669"/>
    <property type="project" value="UniProtKB-EC"/>
</dbReference>
<feature type="domain" description="PAS" evidence="2">
    <location>
        <begin position="222"/>
        <end position="293"/>
    </location>
</feature>
<dbReference type="RefSeq" id="WP_189532647.1">
    <property type="nucleotide sequence ID" value="NZ_BMYX01000006.1"/>
</dbReference>
<dbReference type="FunFam" id="3.30.70.270:FF:000001">
    <property type="entry name" value="Diguanylate cyclase domain protein"/>
    <property type="match status" value="1"/>
</dbReference>
<sequence length="795" mass="87330">MDTEKASGFALPHEEALGAVWLVGRDRRIEFANAAACRLSGLPPDAMTGRPVDQRFFSTPDAPPLPLAQGPGLRFSREPLPDGRLLIQAAHPLHETWRQSEARFRLMFECSPVGSFHFDATGRITACNDRFVALMGSSRDALEGLDMLSLPDNRITNAVRTALAGDSGVYEGRYHSVTGRRDLDVRALFAPLTDHRGEVTGGLGLVEDFSERKHAEEALLAYRQRLALLVEQTALAVIEWDERFCVRDWNPAASQMFGYSREEAIGQHAYFILDETERQRVNDQVLQSLLSQRGGHRFTNNNLTRAGRTIICEWFNTTLVDSDGRTLGVISLVLDITERRLAEQQIRYLAHYDPLTGLPNRALLTDRAVQALNAAQSEDRPLALMFLDIDHFKNVNDTLGHSIGDALLAKLARRFGTALRRTDTVSRLGGDEFIFLLPDCDADGAAHVAQQLLAETARDCRIGLHEFSVSASIGIALYPVDGTDFETLSRAADIAMYRAKQEGRNTFRLFEPKMQERAARHLAIENALRRALERNELTLHYQPQQCLKSGRILGVEALLRWKSAELGDVPPAEFIPLAEESGLIVPIGEWVMRTAARQMVAWMAAGLPPLVVAVNLSMVQFRQSNLPARVGAILADTGLPAGLLEIELTESVSMNQPEAAIAMTRALQACGVMLSVDDFGTCYSSLAYLKRLSIDKLKIDRSFIGELDTDHDDQAIVSAIVSLAGSLGLQTVAEGVESPGQLDFLSRLGCDIAQGYLISRPLAAPDMFRWLKSRAGSVRAAPLTAATAGAEPSSV</sequence>
<evidence type="ECO:0000259" key="5">
    <source>
        <dbReference type="PROSITE" id="PS50887"/>
    </source>
</evidence>
<dbReference type="AlphaFoldDB" id="A0A918P187"/>
<dbReference type="PROSITE" id="PS50887">
    <property type="entry name" value="GGDEF"/>
    <property type="match status" value="1"/>
</dbReference>
<dbReference type="PANTHER" id="PTHR44757:SF2">
    <property type="entry name" value="BIOFILM ARCHITECTURE MAINTENANCE PROTEIN MBAA"/>
    <property type="match status" value="1"/>
</dbReference>
<comment type="caution">
    <text evidence="6">The sequence shown here is derived from an EMBL/GenBank/DDBJ whole genome shotgun (WGS) entry which is preliminary data.</text>
</comment>
<reference evidence="6" key="1">
    <citation type="journal article" date="2014" name="Int. J. Syst. Evol. Microbiol.">
        <title>Complete genome sequence of Corynebacterium casei LMG S-19264T (=DSM 44701T), isolated from a smear-ripened cheese.</title>
        <authorList>
            <consortium name="US DOE Joint Genome Institute (JGI-PGF)"/>
            <person name="Walter F."/>
            <person name="Albersmeier A."/>
            <person name="Kalinowski J."/>
            <person name="Ruckert C."/>
        </authorList>
    </citation>
    <scope>NUCLEOTIDE SEQUENCE</scope>
    <source>
        <strain evidence="6">KCTC 32182</strain>
    </source>
</reference>
<name>A0A918P187_9NEIS</name>
<dbReference type="Gene3D" id="3.30.450.20">
    <property type="entry name" value="PAS domain"/>
    <property type="match status" value="3"/>
</dbReference>
<dbReference type="NCBIfam" id="TIGR00254">
    <property type="entry name" value="GGDEF"/>
    <property type="match status" value="1"/>
</dbReference>